<evidence type="ECO:0000256" key="2">
    <source>
        <dbReference type="SAM" id="MobiDB-lite"/>
    </source>
</evidence>
<dbReference type="PANTHER" id="PTHR43037">
    <property type="entry name" value="UNNAMED PRODUCT-RELATED"/>
    <property type="match status" value="1"/>
</dbReference>
<dbReference type="RefSeq" id="WP_203178383.1">
    <property type="nucleotide sequence ID" value="NZ_JAEVHM010000229.1"/>
</dbReference>
<evidence type="ECO:0000313" key="6">
    <source>
        <dbReference type="Proteomes" id="UP000601027"/>
    </source>
</evidence>
<dbReference type="Pfam" id="PF18435">
    <property type="entry name" value="EstA_Ig_like"/>
    <property type="match status" value="1"/>
</dbReference>
<reference evidence="5 6" key="1">
    <citation type="submission" date="2021-01" db="EMBL/GenBank/DDBJ databases">
        <title>Draft genome sequence of Micromonospora sp. strain STR1_7.</title>
        <authorList>
            <person name="Karlyshev A."/>
            <person name="Jawad R."/>
        </authorList>
    </citation>
    <scope>NUCLEOTIDE SEQUENCE [LARGE SCALE GENOMIC DNA]</scope>
    <source>
        <strain evidence="5 6">STR1-7</strain>
    </source>
</reference>
<keyword evidence="6" id="KW-1185">Reference proteome</keyword>
<feature type="domain" description="Esterase Ig-like N-terminal" evidence="4">
    <location>
        <begin position="39"/>
        <end position="168"/>
    </location>
</feature>
<sequence length="441" mass="47918">MRLRRGLIPLITTLMLTAASGTAYAANGGPRTEDGIRSITPITTVQTYGQKVSAVAIEYGATVNPRSLDNATFTVADTIYNFRFNPIEDLPKLADRTVTHTYTNGVANTRADHRSTPGRYVIVELDPTDPGGWTVIVSKCPTFLCTVKVNPELPTRVVQRKDVHGQPGRGSGNGPVLARATPRESRQVTEKPVNRLVDDFTYGSFLSGGMVLPYHYHLPKNYQPGRTYPLMVVLPGHGMGWDGDNLGVQLAADIPATAWLQSEWTGTSEDVIVLAPQHQRVGGAAEADLLVKLLDDFVGRFAVDTRRVYATTVSYGSQLLWAAFAKRPDLFAGGLVTGGFPVDATQATAIAAAEIPLWITHGEHDHLLNVSGARNSSTLLRQAYEARGKTPEQAADLVRYSEYADEAFSLPDYHAAFGPTYEDGRILRWLLAQDKPAGATD</sequence>
<dbReference type="PANTHER" id="PTHR43037:SF1">
    <property type="entry name" value="BLL1128 PROTEIN"/>
    <property type="match status" value="1"/>
</dbReference>
<dbReference type="Gene3D" id="2.60.40.2180">
    <property type="match status" value="1"/>
</dbReference>
<dbReference type="Gene3D" id="3.40.50.1820">
    <property type="entry name" value="alpha/beta hydrolase"/>
    <property type="match status" value="1"/>
</dbReference>
<dbReference type="EMBL" id="JAEVHM010000229">
    <property type="protein sequence ID" value="MBM0235248.1"/>
    <property type="molecule type" value="Genomic_DNA"/>
</dbReference>
<evidence type="ECO:0000313" key="5">
    <source>
        <dbReference type="EMBL" id="MBM0235248.1"/>
    </source>
</evidence>
<organism evidence="5 6">
    <name type="scientific">Micromonospora parastrephiae</name>
    <dbReference type="NCBI Taxonomy" id="2806101"/>
    <lineage>
        <taxon>Bacteria</taxon>
        <taxon>Bacillati</taxon>
        <taxon>Actinomycetota</taxon>
        <taxon>Actinomycetes</taxon>
        <taxon>Micromonosporales</taxon>
        <taxon>Micromonosporaceae</taxon>
        <taxon>Micromonospora</taxon>
    </lineage>
</organism>
<accession>A0ABS1Y156</accession>
<feature type="chain" id="PRO_5045991627" description="Esterase Ig-like N-terminal domain-containing protein" evidence="3">
    <location>
        <begin position="26"/>
        <end position="441"/>
    </location>
</feature>
<dbReference type="InterPro" id="IPR050955">
    <property type="entry name" value="Plant_Biomass_Hydrol_Est"/>
</dbReference>
<dbReference type="InterPro" id="IPR029058">
    <property type="entry name" value="AB_hydrolase_fold"/>
</dbReference>
<feature type="region of interest" description="Disordered" evidence="2">
    <location>
        <begin position="161"/>
        <end position="190"/>
    </location>
</feature>
<dbReference type="SUPFAM" id="SSF53474">
    <property type="entry name" value="alpha/beta-Hydrolases"/>
    <property type="match status" value="1"/>
</dbReference>
<evidence type="ECO:0000256" key="3">
    <source>
        <dbReference type="SAM" id="SignalP"/>
    </source>
</evidence>
<dbReference type="InterPro" id="IPR041172">
    <property type="entry name" value="EstA_Ig-like_N"/>
</dbReference>
<keyword evidence="1 3" id="KW-0732">Signal</keyword>
<dbReference type="Proteomes" id="UP000601027">
    <property type="component" value="Unassembled WGS sequence"/>
</dbReference>
<feature type="compositionally biased region" description="Basic and acidic residues" evidence="2">
    <location>
        <begin position="181"/>
        <end position="190"/>
    </location>
</feature>
<gene>
    <name evidence="5" type="ORF">JNW91_27715</name>
</gene>
<evidence type="ECO:0000259" key="4">
    <source>
        <dbReference type="Pfam" id="PF18435"/>
    </source>
</evidence>
<feature type="signal peptide" evidence="3">
    <location>
        <begin position="1"/>
        <end position="25"/>
    </location>
</feature>
<protein>
    <recommendedName>
        <fullName evidence="4">Esterase Ig-like N-terminal domain-containing protein</fullName>
    </recommendedName>
</protein>
<proteinExistence type="predicted"/>
<evidence type="ECO:0000256" key="1">
    <source>
        <dbReference type="ARBA" id="ARBA00022729"/>
    </source>
</evidence>
<name>A0ABS1Y156_9ACTN</name>
<comment type="caution">
    <text evidence="5">The sequence shown here is derived from an EMBL/GenBank/DDBJ whole genome shotgun (WGS) entry which is preliminary data.</text>
</comment>